<reference evidence="6" key="1">
    <citation type="submission" date="2017-08" db="EMBL/GenBank/DDBJ databases">
        <authorList>
            <person name="Cuomo C."/>
            <person name="Billmyre B."/>
            <person name="Heitman J."/>
        </authorList>
    </citation>
    <scope>NUCLEOTIDE SEQUENCE</scope>
    <source>
        <strain evidence="6">CBS 12478</strain>
    </source>
</reference>
<dbReference type="EMBL" id="CP144053">
    <property type="protein sequence ID" value="WWD17120.1"/>
    <property type="molecule type" value="Genomic_DNA"/>
</dbReference>
<dbReference type="Pfam" id="PF10497">
    <property type="entry name" value="zf-4CXXC_R1"/>
    <property type="match status" value="1"/>
</dbReference>
<dbReference type="InterPro" id="IPR018866">
    <property type="entry name" value="Znf-4CXXC_R1"/>
</dbReference>
<gene>
    <name evidence="6" type="ORF">CI109_101557</name>
</gene>
<feature type="compositionally biased region" description="Basic and acidic residues" evidence="5">
    <location>
        <begin position="386"/>
        <end position="434"/>
    </location>
</feature>
<feature type="compositionally biased region" description="Basic and acidic residues" evidence="5">
    <location>
        <begin position="363"/>
        <end position="377"/>
    </location>
</feature>
<dbReference type="GeneID" id="43586612"/>
<feature type="compositionally biased region" description="Low complexity" evidence="5">
    <location>
        <begin position="872"/>
        <end position="881"/>
    </location>
</feature>
<accession>A0A5M6C5T5</accession>
<dbReference type="KEGG" id="ksn:43586612"/>
<dbReference type="Proteomes" id="UP000322225">
    <property type="component" value="Chromosome 3"/>
</dbReference>
<feature type="region of interest" description="Disordered" evidence="5">
    <location>
        <begin position="811"/>
        <end position="857"/>
    </location>
</feature>
<dbReference type="AlphaFoldDB" id="A0A5M6C5T5"/>
<evidence type="ECO:0000313" key="7">
    <source>
        <dbReference type="Proteomes" id="UP000322225"/>
    </source>
</evidence>
<evidence type="ECO:0000256" key="3">
    <source>
        <dbReference type="ARBA" id="ARBA00023163"/>
    </source>
</evidence>
<protein>
    <submittedName>
        <fullName evidence="6">Uncharacterized protein</fullName>
    </submittedName>
</protein>
<dbReference type="GO" id="GO:0005634">
    <property type="term" value="C:nucleus"/>
    <property type="evidence" value="ECO:0007669"/>
    <property type="project" value="UniProtKB-SubCell"/>
</dbReference>
<reference evidence="6" key="2">
    <citation type="submission" date="2024-01" db="EMBL/GenBank/DDBJ databases">
        <title>Comparative genomics of Cryptococcus and Kwoniella reveals pathogenesis evolution and contrasting modes of karyotype evolution via chromosome fusion or intercentromeric recombination.</title>
        <authorList>
            <person name="Coelho M.A."/>
            <person name="David-Palma M."/>
            <person name="Shea T."/>
            <person name="Bowers K."/>
            <person name="McGinley-Smith S."/>
            <person name="Mohammad A.W."/>
            <person name="Gnirke A."/>
            <person name="Yurkov A.M."/>
            <person name="Nowrousian M."/>
            <person name="Sun S."/>
            <person name="Cuomo C.A."/>
            <person name="Heitman J."/>
        </authorList>
    </citation>
    <scope>NUCLEOTIDE SEQUENCE</scope>
    <source>
        <strain evidence="6">CBS 12478</strain>
    </source>
</reference>
<keyword evidence="3" id="KW-0804">Transcription</keyword>
<comment type="subcellular location">
    <subcellularLocation>
        <location evidence="1">Nucleus</location>
    </subcellularLocation>
</comment>
<feature type="compositionally biased region" description="Polar residues" evidence="5">
    <location>
        <begin position="275"/>
        <end position="296"/>
    </location>
</feature>
<dbReference type="RefSeq" id="XP_031863435.1">
    <property type="nucleotide sequence ID" value="XM_032002498.1"/>
</dbReference>
<feature type="compositionally biased region" description="Acidic residues" evidence="5">
    <location>
        <begin position="300"/>
        <end position="313"/>
    </location>
</feature>
<evidence type="ECO:0000256" key="4">
    <source>
        <dbReference type="ARBA" id="ARBA00023242"/>
    </source>
</evidence>
<keyword evidence="2" id="KW-0805">Transcription regulation</keyword>
<evidence type="ECO:0000256" key="1">
    <source>
        <dbReference type="ARBA" id="ARBA00004123"/>
    </source>
</evidence>
<name>A0A5M6C5T5_9TREE</name>
<feature type="region of interest" description="Disordered" evidence="5">
    <location>
        <begin position="872"/>
        <end position="907"/>
    </location>
</feature>
<keyword evidence="4" id="KW-0539">Nucleus</keyword>
<organism evidence="6 7">
    <name type="scientific">Kwoniella shandongensis</name>
    <dbReference type="NCBI Taxonomy" id="1734106"/>
    <lineage>
        <taxon>Eukaryota</taxon>
        <taxon>Fungi</taxon>
        <taxon>Dikarya</taxon>
        <taxon>Basidiomycota</taxon>
        <taxon>Agaricomycotina</taxon>
        <taxon>Tremellomycetes</taxon>
        <taxon>Tremellales</taxon>
        <taxon>Cryptococcaceae</taxon>
        <taxon>Kwoniella</taxon>
    </lineage>
</organism>
<evidence type="ECO:0000256" key="5">
    <source>
        <dbReference type="SAM" id="MobiDB-lite"/>
    </source>
</evidence>
<evidence type="ECO:0000313" key="6">
    <source>
        <dbReference type="EMBL" id="WWD17120.1"/>
    </source>
</evidence>
<feature type="region of interest" description="Disordered" evidence="5">
    <location>
        <begin position="267"/>
        <end position="434"/>
    </location>
</feature>
<feature type="region of interest" description="Disordered" evidence="5">
    <location>
        <begin position="120"/>
        <end position="146"/>
    </location>
</feature>
<keyword evidence="7" id="KW-1185">Reference proteome</keyword>
<dbReference type="OrthoDB" id="298344at2759"/>
<sequence>MPLEKSRRPSVWKRARRHAIWSGKYASLFLAPPQSRVSSAIYTPSLYRQMSIEVIDSVASSPPTLMTDIGGSSGPNTDVFPQTVISSNTSDLSTLSSGSGSASAQELEVKDVVKVLGQKRGRESGASVKGSAKKAKLEEEDGEQKEKEKEKGVYCHNCRRICPPDGFLRCTKLKSKSKKGNETRPCNLAFCDRDLINRYSISPQAIRWEGNEGGKGEHDTDAGYVFECPCCADECQASSCRKKKGLEPLGNLGKEAKAAVAGATTTAALLERKPTQTNGSLTTPNGKKTPANQSGIINFLDDDSDLSEPDSDSLENATTPKSKRPTKEKKATTSTTKAKVTKTKAKTSTAVGSEKGTPKPKAKKEAKGTPKTGKENKAAATAKTKTGKESKTAVKKGKDAKSATKKTGKDDKAKPKEKTKKEKAEEAKKEKEEKAKRLQVLLDWDFTPPVDPPVFEKVDTKLGREEAEQRIMLREYLFRFRPVLSIPERSLPAVDDFDRALTEANVRLFAGAMLDMIKDELEYSGKEGDDEILENMFNFREELRYYADLARFAAIYNIISEPLGLRLPPPIVDTRAQMNDSALRALLDLDENQPAPAWATDLTAGPSRRVGASRIPQPAEIIRMLLALAERTLATPKIRYDMELFSFDVQEHRKHSAKIKENSAVFEQKKKKLAEARVRCKSAAETKANKELLEQEEKEHSGRVRVLNVDLWASLSRKALRHEPIGRDVEGRIYYVLTPRHISNDGRPPIGWASGLLVWGVGVPGKSSEGDDLPVSTERWSHFGKSKDVDLLRRYVEYKYKVAIDAIRGANKPKAKGTPKEKGKSTPAKATPAKSTGKGTPAKGKATPGKATPRQKTLLEVVIPVTTKKTASASASSLSSLEEPKKHNGNDDNDDASSTSSALTPPPTAWKEELLSHLVPKGYNPTAEILEEEKKKLAMNLRDVAGWLEALEYMGWGELE</sequence>
<proteinExistence type="predicted"/>
<evidence type="ECO:0000256" key="2">
    <source>
        <dbReference type="ARBA" id="ARBA00023015"/>
    </source>
</evidence>